<organism evidence="1">
    <name type="scientific">Pyricularia oryzae (strain Y34)</name>
    <name type="common">Rice blast fungus</name>
    <name type="synonym">Magnaporthe oryzae</name>
    <dbReference type="NCBI Taxonomy" id="1143189"/>
    <lineage>
        <taxon>Eukaryota</taxon>
        <taxon>Fungi</taxon>
        <taxon>Dikarya</taxon>
        <taxon>Ascomycota</taxon>
        <taxon>Pezizomycotina</taxon>
        <taxon>Sordariomycetes</taxon>
        <taxon>Sordariomycetidae</taxon>
        <taxon>Magnaporthales</taxon>
        <taxon>Pyriculariaceae</taxon>
        <taxon>Pyricularia</taxon>
    </lineage>
</organism>
<dbReference type="EMBL" id="JH793720">
    <property type="protein sequence ID" value="ELQ41780.1"/>
    <property type="molecule type" value="Genomic_DNA"/>
</dbReference>
<dbReference type="AlphaFoldDB" id="A0AA97P4B2"/>
<protein>
    <submittedName>
        <fullName evidence="1">Uncharacterized protein</fullName>
    </submittedName>
</protein>
<sequence length="39" mass="4674">MDRGMERQIDEATEYRWAMKKNRDLYMIFSIIAHGVAVQ</sequence>
<name>A0AA97P4B2_PYRO3</name>
<proteinExistence type="predicted"/>
<accession>A0AA97P4B2</accession>
<dbReference type="Proteomes" id="UP000011086">
    <property type="component" value="Unassembled WGS sequence"/>
</dbReference>
<evidence type="ECO:0000313" key="1">
    <source>
        <dbReference type="EMBL" id="ELQ41780.1"/>
    </source>
</evidence>
<gene>
    <name evidence="1" type="ORF">OOU_Y34scaffold00255g78</name>
</gene>
<reference evidence="1" key="1">
    <citation type="journal article" date="2012" name="PLoS Genet.">
        <title>Comparative analysis of the genomes of two field isolates of the rice blast fungus Magnaporthe oryzae.</title>
        <authorList>
            <person name="Xue M."/>
            <person name="Yang J."/>
            <person name="Li Z."/>
            <person name="Hu S."/>
            <person name="Yao N."/>
            <person name="Dean R.A."/>
            <person name="Zhao W."/>
            <person name="Shen M."/>
            <person name="Zhang H."/>
            <person name="Li C."/>
            <person name="Liu L."/>
            <person name="Cao L."/>
            <person name="Xu X."/>
            <person name="Xing Y."/>
            <person name="Hsiang T."/>
            <person name="Zhang Z."/>
            <person name="Xu J.R."/>
            <person name="Peng Y.L."/>
        </authorList>
    </citation>
    <scope>NUCLEOTIDE SEQUENCE</scope>
    <source>
        <strain evidence="1">Y34</strain>
    </source>
</reference>